<evidence type="ECO:0000313" key="2">
    <source>
        <dbReference type="EMBL" id="JAH59948.1"/>
    </source>
</evidence>
<feature type="signal peptide" evidence="1">
    <location>
        <begin position="1"/>
        <end position="19"/>
    </location>
</feature>
<keyword evidence="1" id="KW-0732">Signal</keyword>
<dbReference type="EMBL" id="GBXM01048629">
    <property type="protein sequence ID" value="JAH59948.1"/>
    <property type="molecule type" value="Transcribed_RNA"/>
</dbReference>
<sequence length="52" mass="5505">MLSSEAWSAIVLFTPLTTSFSTAIASEEHTLDTAGAGRLQLADPLEKVTGLR</sequence>
<name>A0A0E9U4Q9_ANGAN</name>
<feature type="chain" id="PRO_5002433187" evidence="1">
    <location>
        <begin position="20"/>
        <end position="52"/>
    </location>
</feature>
<proteinExistence type="predicted"/>
<protein>
    <submittedName>
        <fullName evidence="2">Uncharacterized protein</fullName>
    </submittedName>
</protein>
<dbReference type="AlphaFoldDB" id="A0A0E9U4Q9"/>
<reference evidence="2" key="1">
    <citation type="submission" date="2014-11" db="EMBL/GenBank/DDBJ databases">
        <authorList>
            <person name="Amaro Gonzalez C."/>
        </authorList>
    </citation>
    <scope>NUCLEOTIDE SEQUENCE</scope>
</reference>
<accession>A0A0E9U4Q9</accession>
<reference evidence="2" key="2">
    <citation type="journal article" date="2015" name="Fish Shellfish Immunol.">
        <title>Early steps in the European eel (Anguilla anguilla)-Vibrio vulnificus interaction in the gills: Role of the RtxA13 toxin.</title>
        <authorList>
            <person name="Callol A."/>
            <person name="Pajuelo D."/>
            <person name="Ebbesson L."/>
            <person name="Teles M."/>
            <person name="MacKenzie S."/>
            <person name="Amaro C."/>
        </authorList>
    </citation>
    <scope>NUCLEOTIDE SEQUENCE</scope>
</reference>
<evidence type="ECO:0000256" key="1">
    <source>
        <dbReference type="SAM" id="SignalP"/>
    </source>
</evidence>
<organism evidence="2">
    <name type="scientific">Anguilla anguilla</name>
    <name type="common">European freshwater eel</name>
    <name type="synonym">Muraena anguilla</name>
    <dbReference type="NCBI Taxonomy" id="7936"/>
    <lineage>
        <taxon>Eukaryota</taxon>
        <taxon>Metazoa</taxon>
        <taxon>Chordata</taxon>
        <taxon>Craniata</taxon>
        <taxon>Vertebrata</taxon>
        <taxon>Euteleostomi</taxon>
        <taxon>Actinopterygii</taxon>
        <taxon>Neopterygii</taxon>
        <taxon>Teleostei</taxon>
        <taxon>Anguilliformes</taxon>
        <taxon>Anguillidae</taxon>
        <taxon>Anguilla</taxon>
    </lineage>
</organism>